<dbReference type="Pfam" id="PF01694">
    <property type="entry name" value="Rhomboid"/>
    <property type="match status" value="1"/>
</dbReference>
<feature type="transmembrane region" description="Helical" evidence="7">
    <location>
        <begin position="33"/>
        <end position="55"/>
    </location>
</feature>
<feature type="transmembrane region" description="Helical" evidence="7">
    <location>
        <begin position="145"/>
        <end position="166"/>
    </location>
</feature>
<dbReference type="KEGG" id="bii:BINDI_0036"/>
<dbReference type="HOGENOM" id="CLU_055068_2_2_11"/>
<proteinExistence type="inferred from homology"/>
<feature type="transmembrane region" description="Helical" evidence="7">
    <location>
        <begin position="230"/>
        <end position="247"/>
    </location>
</feature>
<dbReference type="EMBL" id="CP006018">
    <property type="protein sequence ID" value="AIC91322.1"/>
    <property type="molecule type" value="Genomic_DNA"/>
</dbReference>
<dbReference type="RefSeq" id="WP_033491483.1">
    <property type="nucleotide sequence ID" value="NZ_CP006018.1"/>
</dbReference>
<comment type="similarity">
    <text evidence="2">Belongs to the peptidase S54 family.</text>
</comment>
<dbReference type="PANTHER" id="PTHR43731">
    <property type="entry name" value="RHOMBOID PROTEASE"/>
    <property type="match status" value="1"/>
</dbReference>
<feature type="transmembrane region" description="Helical" evidence="7">
    <location>
        <begin position="178"/>
        <end position="196"/>
    </location>
</feature>
<comment type="subcellular location">
    <subcellularLocation>
        <location evidence="1">Membrane</location>
        <topology evidence="1">Multi-pass membrane protein</topology>
    </subcellularLocation>
</comment>
<dbReference type="InterPro" id="IPR050925">
    <property type="entry name" value="Rhomboid_protease_S54"/>
</dbReference>
<accession>A0A087VSI6</accession>
<evidence type="ECO:0000256" key="1">
    <source>
        <dbReference type="ARBA" id="ARBA00004141"/>
    </source>
</evidence>
<dbReference type="Proteomes" id="UP000028569">
    <property type="component" value="Chromosome"/>
</dbReference>
<dbReference type="PANTHER" id="PTHR43731:SF14">
    <property type="entry name" value="PRESENILIN-ASSOCIATED RHOMBOID-LIKE PROTEIN, MITOCHONDRIAL"/>
    <property type="match status" value="1"/>
</dbReference>
<evidence type="ECO:0000256" key="3">
    <source>
        <dbReference type="ARBA" id="ARBA00022692"/>
    </source>
</evidence>
<evidence type="ECO:0000256" key="4">
    <source>
        <dbReference type="ARBA" id="ARBA00022801"/>
    </source>
</evidence>
<evidence type="ECO:0000256" key="7">
    <source>
        <dbReference type="SAM" id="Phobius"/>
    </source>
</evidence>
<evidence type="ECO:0000256" key="6">
    <source>
        <dbReference type="ARBA" id="ARBA00023136"/>
    </source>
</evidence>
<protein>
    <submittedName>
        <fullName evidence="9">Rhomboid family protein</fullName>
    </submittedName>
</protein>
<dbReference type="SUPFAM" id="SSF144091">
    <property type="entry name" value="Rhomboid-like"/>
    <property type="match status" value="1"/>
</dbReference>
<dbReference type="AlphaFoldDB" id="A0A087VSI6"/>
<organism evidence="9 10">
    <name type="scientific">Bifidobacterium [indicum] DSM 20214 = LMG 11587</name>
    <dbReference type="NCBI Taxonomy" id="1341694"/>
    <lineage>
        <taxon>Bacteria</taxon>
        <taxon>Bacillati</taxon>
        <taxon>Actinomycetota</taxon>
        <taxon>Actinomycetes</taxon>
        <taxon>Bifidobacteriales</taxon>
        <taxon>Bifidobacteriaceae</taxon>
        <taxon>Bifidobacterium</taxon>
    </lineage>
</organism>
<feature type="transmembrane region" description="Helical" evidence="7">
    <location>
        <begin position="119"/>
        <end position="139"/>
    </location>
</feature>
<keyword evidence="4" id="KW-0378">Hydrolase</keyword>
<keyword evidence="5 7" id="KW-1133">Transmembrane helix</keyword>
<feature type="transmembrane region" description="Helical" evidence="7">
    <location>
        <begin position="202"/>
        <end position="218"/>
    </location>
</feature>
<evidence type="ECO:0000256" key="2">
    <source>
        <dbReference type="ARBA" id="ARBA00009045"/>
    </source>
</evidence>
<dbReference type="InterPro" id="IPR035952">
    <property type="entry name" value="Rhomboid-like_sf"/>
</dbReference>
<dbReference type="InterPro" id="IPR022764">
    <property type="entry name" value="Peptidase_S54_rhomboid_dom"/>
</dbReference>
<evidence type="ECO:0000259" key="8">
    <source>
        <dbReference type="Pfam" id="PF01694"/>
    </source>
</evidence>
<dbReference type="Gene3D" id="1.20.1540.10">
    <property type="entry name" value="Rhomboid-like"/>
    <property type="match status" value="1"/>
</dbReference>
<dbReference type="GO" id="GO:0004252">
    <property type="term" value="F:serine-type endopeptidase activity"/>
    <property type="evidence" value="ECO:0007669"/>
    <property type="project" value="InterPro"/>
</dbReference>
<keyword evidence="3 7" id="KW-0812">Transmembrane</keyword>
<reference evidence="9 10" key="1">
    <citation type="journal article" date="2014" name="Appl. Environ. Microbiol.">
        <title>Genomic encyclopedia of type strains of the genus Bifidobacterium.</title>
        <authorList>
            <person name="Milani C."/>
            <person name="Lugli G.A."/>
            <person name="Duranti S."/>
            <person name="Turroni F."/>
            <person name="Bottacini F."/>
            <person name="Mangifesta M."/>
            <person name="Sanchez B."/>
            <person name="Viappiani A."/>
            <person name="Mancabelli L."/>
            <person name="Taminiau B."/>
            <person name="Delcenserie V."/>
            <person name="Barrangou R."/>
            <person name="Margolles A."/>
            <person name="van Sinderen D."/>
            <person name="Ventura M."/>
        </authorList>
    </citation>
    <scope>NUCLEOTIDE SEQUENCE [LARGE SCALE GENOMIC DNA]</scope>
    <source>
        <strain evidence="9 10">LMG 11587</strain>
    </source>
</reference>
<gene>
    <name evidence="9" type="ORF">BINDI_0036</name>
</gene>
<keyword evidence="10" id="KW-1185">Reference proteome</keyword>
<keyword evidence="6 7" id="KW-0472">Membrane</keyword>
<evidence type="ECO:0000313" key="9">
    <source>
        <dbReference type="EMBL" id="AIC91322.1"/>
    </source>
</evidence>
<sequence length="257" mass="28466">MLNGKYTNPGGSGRGSGGPLAYMRRRWGSDLPLATVGITLICILVWLVQMIAYLLRPQDYLTVLVNRLAFAPALALRNPWMFVTSMFMHSTNVTHILFNMITLWVVGPVLERFLGRWRFLVLYLLSGLGGDLGLMVYAALVPSGWSTSAIGASGALFGLFGAILVIYRRMGMDIRSMVIWMVLNFCMPLIVPGIAWQDHVGGFLAGLLYMVALDRIAGRARTARSFTVRWIGIAIVFLWVIAALAFLCNMTNPIPFM</sequence>
<evidence type="ECO:0000313" key="10">
    <source>
        <dbReference type="Proteomes" id="UP000028569"/>
    </source>
</evidence>
<feature type="domain" description="Peptidase S54 rhomboid" evidence="8">
    <location>
        <begin position="79"/>
        <end position="212"/>
    </location>
</feature>
<dbReference type="GO" id="GO:0016020">
    <property type="term" value="C:membrane"/>
    <property type="evidence" value="ECO:0007669"/>
    <property type="project" value="UniProtKB-SubCell"/>
</dbReference>
<name>A0A087VSI6_9BIFI</name>
<feature type="transmembrane region" description="Helical" evidence="7">
    <location>
        <begin position="86"/>
        <end position="107"/>
    </location>
</feature>
<evidence type="ECO:0000256" key="5">
    <source>
        <dbReference type="ARBA" id="ARBA00022989"/>
    </source>
</evidence>